<dbReference type="PANTHER" id="PTHR33671">
    <property type="entry name" value="N-METHYLTRANSFERASE, PUTATIVE (DUF688)-RELATED"/>
    <property type="match status" value="1"/>
</dbReference>
<keyword evidence="2" id="KW-0812">Transmembrane</keyword>
<organism evidence="3 4">
    <name type="scientific">Hevea brasiliensis</name>
    <name type="common">Para rubber tree</name>
    <name type="synonym">Siphonia brasiliensis</name>
    <dbReference type="NCBI Taxonomy" id="3981"/>
    <lineage>
        <taxon>Eukaryota</taxon>
        <taxon>Viridiplantae</taxon>
        <taxon>Streptophyta</taxon>
        <taxon>Embryophyta</taxon>
        <taxon>Tracheophyta</taxon>
        <taxon>Spermatophyta</taxon>
        <taxon>Magnoliopsida</taxon>
        <taxon>eudicotyledons</taxon>
        <taxon>Gunneridae</taxon>
        <taxon>Pentapetalae</taxon>
        <taxon>rosids</taxon>
        <taxon>fabids</taxon>
        <taxon>Malpighiales</taxon>
        <taxon>Euphorbiaceae</taxon>
        <taxon>Crotonoideae</taxon>
        <taxon>Micrandreae</taxon>
        <taxon>Hevea</taxon>
    </lineage>
</organism>
<dbReference type="PANTHER" id="PTHR33671:SF3">
    <property type="entry name" value="F28N24.8 PROTEIN"/>
    <property type="match status" value="1"/>
</dbReference>
<sequence>MEERKLNFNVPLLSVRRSSTPTKSSNGANREKFENSHLNRRQTLRSHNSDFNLDQVTEPVAIPFHWEQIPGRRKEASMHVPRGRKEAFVTQRALDVIRNIKGKKPEDQDVFRHQNEANSFENVVVVKRSGTFSTDPQTRDFMMSRFLPAAKAMTLETPHYASRKQPVSAEQPRQIMKVVHPDRKAPVNRNESLNALPYGQDIEDEESEDECDDCTDSGSIATKGCGMLPRLCVRNSLSLLNPVPVIKVRAHASMSSTRDDIKKLSKAAYARSQSPSVKKPAKDAVYKQNLDNEIRSPKLVGVENKLSCGSNRFSYTSDRQMISRTSPFRRSGGISPYRNQAPQSPFRGGGFLGIPKELEDLKANKLNFYSKVYSKSQELVSYHGIRRGSCPVTPPVEKTLYVDTVNVAGLLCSNSASSEVNKRGFVDSGEKDLKSLLNSREIQETAAIESFSEDTKRLNLPGGMGKLEHKCLESGEADLYLLLDRSSHKGKADRSENLSQESKALVCASTTSEGNLNIDSNQISNIDSQNAKTNLVQTPLPPLLPKTPSESWLWRTLPSISSQNLPWHLHQGTSFQSKQEDPKTSSTSSKWENIVKSSYLHSDHVRYSEVGLVINLIYLALMMAIIAIASMEYPNS</sequence>
<keyword evidence="2" id="KW-1133">Transmembrane helix</keyword>
<protein>
    <submittedName>
        <fullName evidence="3">Uncharacterized protein</fullName>
    </submittedName>
</protein>
<dbReference type="AlphaFoldDB" id="A0A6A6MBE8"/>
<reference evidence="3 4" key="1">
    <citation type="journal article" date="2020" name="Mol. Plant">
        <title>The Chromosome-Based Rubber Tree Genome Provides New Insights into Spurge Genome Evolution and Rubber Biosynthesis.</title>
        <authorList>
            <person name="Liu J."/>
            <person name="Shi C."/>
            <person name="Shi C.C."/>
            <person name="Li W."/>
            <person name="Zhang Q.J."/>
            <person name="Zhang Y."/>
            <person name="Li K."/>
            <person name="Lu H.F."/>
            <person name="Shi C."/>
            <person name="Zhu S.T."/>
            <person name="Xiao Z.Y."/>
            <person name="Nan H."/>
            <person name="Yue Y."/>
            <person name="Zhu X.G."/>
            <person name="Wu Y."/>
            <person name="Hong X.N."/>
            <person name="Fan G.Y."/>
            <person name="Tong Y."/>
            <person name="Zhang D."/>
            <person name="Mao C.L."/>
            <person name="Liu Y.L."/>
            <person name="Hao S.J."/>
            <person name="Liu W.Q."/>
            <person name="Lv M.Q."/>
            <person name="Zhang H.B."/>
            <person name="Liu Y."/>
            <person name="Hu-Tang G.R."/>
            <person name="Wang J.P."/>
            <person name="Wang J.H."/>
            <person name="Sun Y.H."/>
            <person name="Ni S.B."/>
            <person name="Chen W.B."/>
            <person name="Zhang X.C."/>
            <person name="Jiao Y.N."/>
            <person name="Eichler E.E."/>
            <person name="Li G.H."/>
            <person name="Liu X."/>
            <person name="Gao L.Z."/>
        </authorList>
    </citation>
    <scope>NUCLEOTIDE SEQUENCE [LARGE SCALE GENOMIC DNA]</scope>
    <source>
        <strain evidence="4">cv. GT1</strain>
        <tissue evidence="3">Leaf</tissue>
    </source>
</reference>
<dbReference type="EMBL" id="JAAGAX010000006">
    <property type="protein sequence ID" value="KAF2309536.1"/>
    <property type="molecule type" value="Genomic_DNA"/>
</dbReference>
<feature type="compositionally biased region" description="Polar residues" evidence="1">
    <location>
        <begin position="16"/>
        <end position="28"/>
    </location>
</feature>
<gene>
    <name evidence="3" type="ORF">GH714_003737</name>
</gene>
<keyword evidence="4" id="KW-1185">Reference proteome</keyword>
<feature type="transmembrane region" description="Helical" evidence="2">
    <location>
        <begin position="610"/>
        <end position="631"/>
    </location>
</feature>
<feature type="region of interest" description="Disordered" evidence="1">
    <location>
        <begin position="1"/>
        <end position="49"/>
    </location>
</feature>
<accession>A0A6A6MBE8</accession>
<evidence type="ECO:0000313" key="3">
    <source>
        <dbReference type="EMBL" id="KAF2309536.1"/>
    </source>
</evidence>
<proteinExistence type="predicted"/>
<dbReference type="Pfam" id="PF05097">
    <property type="entry name" value="DUF688"/>
    <property type="match status" value="2"/>
</dbReference>
<evidence type="ECO:0000256" key="1">
    <source>
        <dbReference type="SAM" id="MobiDB-lite"/>
    </source>
</evidence>
<name>A0A6A6MBE8_HEVBR</name>
<evidence type="ECO:0000256" key="2">
    <source>
        <dbReference type="SAM" id="Phobius"/>
    </source>
</evidence>
<evidence type="ECO:0000313" key="4">
    <source>
        <dbReference type="Proteomes" id="UP000467840"/>
    </source>
</evidence>
<comment type="caution">
    <text evidence="3">The sequence shown here is derived from an EMBL/GenBank/DDBJ whole genome shotgun (WGS) entry which is preliminary data.</text>
</comment>
<dbReference type="Proteomes" id="UP000467840">
    <property type="component" value="Chromosome 14"/>
</dbReference>
<dbReference type="InterPro" id="IPR007789">
    <property type="entry name" value="DUF688"/>
</dbReference>
<keyword evidence="2" id="KW-0472">Membrane</keyword>